<dbReference type="EMBL" id="JARJLG010000028">
    <property type="protein sequence ID" value="KAJ7768169.1"/>
    <property type="molecule type" value="Genomic_DNA"/>
</dbReference>
<dbReference type="AlphaFoldDB" id="A0AAD7JNU6"/>
<evidence type="ECO:0000256" key="1">
    <source>
        <dbReference type="SAM" id="MobiDB-lite"/>
    </source>
</evidence>
<proteinExistence type="predicted"/>
<feature type="region of interest" description="Disordered" evidence="1">
    <location>
        <begin position="372"/>
        <end position="391"/>
    </location>
</feature>
<gene>
    <name evidence="2" type="ORF">DFH07DRAFT_1058396</name>
</gene>
<name>A0AAD7JNU6_9AGAR</name>
<reference evidence="2" key="1">
    <citation type="submission" date="2023-03" db="EMBL/GenBank/DDBJ databases">
        <title>Massive genome expansion in bonnet fungi (Mycena s.s.) driven by repeated elements and novel gene families across ecological guilds.</title>
        <authorList>
            <consortium name="Lawrence Berkeley National Laboratory"/>
            <person name="Harder C.B."/>
            <person name="Miyauchi S."/>
            <person name="Viragh M."/>
            <person name="Kuo A."/>
            <person name="Thoen E."/>
            <person name="Andreopoulos B."/>
            <person name="Lu D."/>
            <person name="Skrede I."/>
            <person name="Drula E."/>
            <person name="Henrissat B."/>
            <person name="Morin E."/>
            <person name="Kohler A."/>
            <person name="Barry K."/>
            <person name="LaButti K."/>
            <person name="Morin E."/>
            <person name="Salamov A."/>
            <person name="Lipzen A."/>
            <person name="Mereny Z."/>
            <person name="Hegedus B."/>
            <person name="Baldrian P."/>
            <person name="Stursova M."/>
            <person name="Weitz H."/>
            <person name="Taylor A."/>
            <person name="Grigoriev I.V."/>
            <person name="Nagy L.G."/>
            <person name="Martin F."/>
            <person name="Kauserud H."/>
        </authorList>
    </citation>
    <scope>NUCLEOTIDE SEQUENCE</scope>
    <source>
        <strain evidence="2">CBHHK188m</strain>
    </source>
</reference>
<organism evidence="2 3">
    <name type="scientific">Mycena maculata</name>
    <dbReference type="NCBI Taxonomy" id="230809"/>
    <lineage>
        <taxon>Eukaryota</taxon>
        <taxon>Fungi</taxon>
        <taxon>Dikarya</taxon>
        <taxon>Basidiomycota</taxon>
        <taxon>Agaricomycotina</taxon>
        <taxon>Agaricomycetes</taxon>
        <taxon>Agaricomycetidae</taxon>
        <taxon>Agaricales</taxon>
        <taxon>Marasmiineae</taxon>
        <taxon>Mycenaceae</taxon>
        <taxon>Mycena</taxon>
    </lineage>
</organism>
<keyword evidence="3" id="KW-1185">Reference proteome</keyword>
<feature type="compositionally biased region" description="Pro residues" evidence="1">
    <location>
        <begin position="23"/>
        <end position="38"/>
    </location>
</feature>
<protein>
    <submittedName>
        <fullName evidence="2">Uncharacterized protein</fullName>
    </submittedName>
</protein>
<accession>A0AAD7JNU6</accession>
<dbReference type="Proteomes" id="UP001215280">
    <property type="component" value="Unassembled WGS sequence"/>
</dbReference>
<feature type="region of interest" description="Disordered" evidence="1">
    <location>
        <begin position="20"/>
        <end position="45"/>
    </location>
</feature>
<comment type="caution">
    <text evidence="2">The sequence shown here is derived from an EMBL/GenBank/DDBJ whole genome shotgun (WGS) entry which is preliminary data.</text>
</comment>
<evidence type="ECO:0000313" key="2">
    <source>
        <dbReference type="EMBL" id="KAJ7768169.1"/>
    </source>
</evidence>
<sequence>MLGSPQGYYRSYRPTVHVINPAAGPPQSKPSAQAPPRPNISTQAESAPATAQVVAARDSLQLQATAFYKSVDDQCKERFDSRDIIIKGIDSDLWATIKGSCEEETLPYRLEYIADLKQVIITWPTAVHEAFSVSLTSFNEIVASTGTEYTCRYNTAIEIDSTEGPSERIPDFVFARRNPTSSTLDYLIILECAATQDTDSLMKKVDMWLTHPTVRLVIAVDLRGPRYRNPSSRSGVQALSRAQWDELTLSQDRPMLGPIKLRGDTWANGIDKIVVTLHVPGATGAGKEYDLTPVPLTSGASYQQLLTEQDAVTQEIARFTRKVIGKETFKTAFKTRLFDINWPEFYKELERALKDDAYSHFKSVYGVGHSGALKRGRAESEPDSDEDDDLRLFVKHRAN</sequence>
<evidence type="ECO:0000313" key="3">
    <source>
        <dbReference type="Proteomes" id="UP001215280"/>
    </source>
</evidence>